<dbReference type="AlphaFoldDB" id="S0FKS8"/>
<protein>
    <recommendedName>
        <fullName evidence="3">Urease accessory protein UreD</fullName>
    </recommendedName>
</protein>
<dbReference type="GO" id="GO:0005737">
    <property type="term" value="C:cytoplasm"/>
    <property type="evidence" value="ECO:0007669"/>
    <property type="project" value="UniProtKB-SubCell"/>
</dbReference>
<sequence length="273" mass="31133">MINMFGSESRLYIKTVLSNNRTVVEDSYFTAPFKIVKPFYNNDRNMAEIMVMSASAGVMEGDCYSTEIEVGRACALSLQGQSYTKIHKMAEGYAKQENIFRVMEDGFFDYDPKPVIPFGASDFVSGSTCYLYKGAKYLYSEILSCGREKSGEQFHFRRYKNYNRVFYCDQLIFLDNHELTPETQALSSLGFFEGYTHQATLAYFYDALDREAAVEKLFTVIETYDGIEAGISATYKYGIIIRILACGSDYLEGIIKNIRNEIYNMQSHTAVYG</sequence>
<evidence type="ECO:0000256" key="3">
    <source>
        <dbReference type="HAMAP-Rule" id="MF_01384"/>
    </source>
</evidence>
<name>S0FKS8_RUMCE</name>
<comment type="similarity">
    <text evidence="1 3">Belongs to the UreD family.</text>
</comment>
<comment type="function">
    <text evidence="3">Required for maturation of urease via the functional incorporation of the urease nickel metallocenter.</text>
</comment>
<dbReference type="PATRIC" id="fig|1195236.3.peg.5394"/>
<dbReference type="Pfam" id="PF01774">
    <property type="entry name" value="UreD"/>
    <property type="match status" value="1"/>
</dbReference>
<keyword evidence="5" id="KW-1185">Reference proteome</keyword>
<evidence type="ECO:0000256" key="2">
    <source>
        <dbReference type="ARBA" id="ARBA00023186"/>
    </source>
</evidence>
<dbReference type="PANTHER" id="PTHR33643">
    <property type="entry name" value="UREASE ACCESSORY PROTEIN D"/>
    <property type="match status" value="1"/>
</dbReference>
<dbReference type="eggNOG" id="COG0829">
    <property type="taxonomic scope" value="Bacteria"/>
</dbReference>
<comment type="caution">
    <text evidence="4">The sequence shown here is derived from an EMBL/GenBank/DDBJ whole genome shotgun (WGS) entry which is preliminary data.</text>
</comment>
<evidence type="ECO:0000313" key="5">
    <source>
        <dbReference type="Proteomes" id="UP000014155"/>
    </source>
</evidence>
<evidence type="ECO:0000256" key="1">
    <source>
        <dbReference type="ARBA" id="ARBA00007177"/>
    </source>
</evidence>
<dbReference type="InterPro" id="IPR002669">
    <property type="entry name" value="UreD"/>
</dbReference>
<dbReference type="Proteomes" id="UP000014155">
    <property type="component" value="Unassembled WGS sequence"/>
</dbReference>
<reference evidence="4 5" key="1">
    <citation type="journal article" date="2013" name="Genome Announc.">
        <title>Draft Genome Sequence of the Cellulolytic, Mesophilic, Anaerobic Bacterium Clostridium termitidis Strain CT1112 (DSM 5398).</title>
        <authorList>
            <person name="Lal S."/>
            <person name="Ramachandran U."/>
            <person name="Zhang X."/>
            <person name="Munir R."/>
            <person name="Sparling R."/>
            <person name="Levin D.B."/>
        </authorList>
    </citation>
    <scope>NUCLEOTIDE SEQUENCE [LARGE SCALE GENOMIC DNA]</scope>
    <source>
        <strain evidence="4 5">CT1112</strain>
    </source>
</reference>
<proteinExistence type="inferred from homology"/>
<comment type="subcellular location">
    <subcellularLocation>
        <location evidence="3">Cytoplasm</location>
    </subcellularLocation>
</comment>
<dbReference type="GO" id="GO:0016151">
    <property type="term" value="F:nickel cation binding"/>
    <property type="evidence" value="ECO:0007669"/>
    <property type="project" value="UniProtKB-UniRule"/>
</dbReference>
<keyword evidence="2 3" id="KW-0143">Chaperone</keyword>
<accession>S0FKS8</accession>
<evidence type="ECO:0000313" key="4">
    <source>
        <dbReference type="EMBL" id="EMS69128.1"/>
    </source>
</evidence>
<comment type="subunit">
    <text evidence="3">UreD, UreF and UreG form a complex that acts as a GTP-hydrolysis-dependent molecular chaperone, activating the urease apoprotein by helping to assemble the nickel containing metallocenter of UreC. The UreE protein probably delivers the nickel.</text>
</comment>
<gene>
    <name evidence="3" type="primary">ureD</name>
    <name evidence="4" type="ORF">CTER_5257</name>
</gene>
<dbReference type="PANTHER" id="PTHR33643:SF1">
    <property type="entry name" value="UREASE ACCESSORY PROTEIN D"/>
    <property type="match status" value="1"/>
</dbReference>
<organism evidence="4 5">
    <name type="scientific">Ruminiclostridium cellobioparum subsp. termitidis CT1112</name>
    <dbReference type="NCBI Taxonomy" id="1195236"/>
    <lineage>
        <taxon>Bacteria</taxon>
        <taxon>Bacillati</taxon>
        <taxon>Bacillota</taxon>
        <taxon>Clostridia</taxon>
        <taxon>Eubacteriales</taxon>
        <taxon>Oscillospiraceae</taxon>
        <taxon>Ruminiclostridium</taxon>
    </lineage>
</organism>
<dbReference type="EMBL" id="AORV01000072">
    <property type="protein sequence ID" value="EMS69128.1"/>
    <property type="molecule type" value="Genomic_DNA"/>
</dbReference>
<dbReference type="HAMAP" id="MF_01384">
    <property type="entry name" value="UreD"/>
    <property type="match status" value="1"/>
</dbReference>
<dbReference type="STRING" id="1195236.CTER_5257"/>
<keyword evidence="3" id="KW-0996">Nickel insertion</keyword>
<keyword evidence="3" id="KW-0963">Cytoplasm</keyword>